<feature type="compositionally biased region" description="Basic and acidic residues" evidence="1">
    <location>
        <begin position="32"/>
        <end position="43"/>
    </location>
</feature>
<feature type="region of interest" description="Disordered" evidence="1">
    <location>
        <begin position="27"/>
        <end position="62"/>
    </location>
</feature>
<feature type="domain" description="C2H2-type" evidence="2">
    <location>
        <begin position="461"/>
        <end position="485"/>
    </location>
</feature>
<evidence type="ECO:0000256" key="1">
    <source>
        <dbReference type="SAM" id="MobiDB-lite"/>
    </source>
</evidence>
<dbReference type="GO" id="GO:0005634">
    <property type="term" value="C:nucleus"/>
    <property type="evidence" value="ECO:0007669"/>
    <property type="project" value="TreeGrafter"/>
</dbReference>
<feature type="domain" description="C2H2-type" evidence="2">
    <location>
        <begin position="212"/>
        <end position="236"/>
    </location>
</feature>
<dbReference type="InterPro" id="IPR026811">
    <property type="entry name" value="CIZ1"/>
</dbReference>
<dbReference type="Proteomes" id="UP000494256">
    <property type="component" value="Unassembled WGS sequence"/>
</dbReference>
<organism evidence="3 4">
    <name type="scientific">Arctia plantaginis</name>
    <name type="common">Wood tiger moth</name>
    <name type="synonym">Phalaena plantaginis</name>
    <dbReference type="NCBI Taxonomy" id="874455"/>
    <lineage>
        <taxon>Eukaryota</taxon>
        <taxon>Metazoa</taxon>
        <taxon>Ecdysozoa</taxon>
        <taxon>Arthropoda</taxon>
        <taxon>Hexapoda</taxon>
        <taxon>Insecta</taxon>
        <taxon>Pterygota</taxon>
        <taxon>Neoptera</taxon>
        <taxon>Endopterygota</taxon>
        <taxon>Lepidoptera</taxon>
        <taxon>Glossata</taxon>
        <taxon>Ditrysia</taxon>
        <taxon>Noctuoidea</taxon>
        <taxon>Erebidae</taxon>
        <taxon>Arctiinae</taxon>
        <taxon>Arctia</taxon>
    </lineage>
</organism>
<feature type="compositionally biased region" description="Acidic residues" evidence="1">
    <location>
        <begin position="568"/>
        <end position="587"/>
    </location>
</feature>
<feature type="region of interest" description="Disordered" evidence="1">
    <location>
        <begin position="494"/>
        <end position="656"/>
    </location>
</feature>
<comment type="caution">
    <text evidence="3">The sequence shown here is derived from an EMBL/GenBank/DDBJ whole genome shotgun (WGS) entry which is preliminary data.</text>
</comment>
<proteinExistence type="predicted"/>
<sequence length="656" mass="74488">MSVENIDVSCSRADFILLVEMANRRPQNGGGRRMDFGRNDRGKNFGRNSVSPWQGGGPGGGLPNLLPISGGSTEATLALASNIINLLQPRQNPVPSLLDMPIRRDFGPNVGRYDRGYVPNRMGNQGNFRRTGNYNRSGERINNNRKPFRPNDGQRQQNKSSPKKEADSKAKPVKESETDAGAEEVDHDKEKDENTKKEPPKTRYDDINPQLLKCHICNKSMWDGRSFENHLSGRAHAIMMQKTAESYALTADTMRQEFKIREMKRTRKAGQQPTRDFYCAMCDMYAADGAIHRTTVGHRKLKKYLHPTCTSCHKEMPTRIELDEHRLTAEHLRNMQDKQEIIAKPKPEVMVISTLNMEQLYLREDRQRRRRGEERREAEKEDDHEKDGDGENQEDTEGVKKEGDGEVKEETEEKKESIDNENTIVDYQEGDDISNITKDQFPAYSTERGVGKSFLSEFRCVQCRLCRKLLDSEETGAVHLRTWRHHQLFTRLLADKSNKQQSEESTSASSKRALNPDDDGNFKRRKTEPTDDQNGHDDDDDNDQEMKNENTDENEDQDDGNAGLPPADELENWEQTVDEILEDEQETISEKVEEVEPVEEEKPKPVESPKPAPQEVEKPAPPAPVAAPSAPAPSGDTPRASPRGRGRGRGRARGRY</sequence>
<feature type="domain" description="C2H2-type" evidence="2">
    <location>
        <begin position="307"/>
        <end position="331"/>
    </location>
</feature>
<feature type="compositionally biased region" description="Basic residues" evidence="1">
    <location>
        <begin position="642"/>
        <end position="656"/>
    </location>
</feature>
<accession>A0A8S0ZLZ1</accession>
<feature type="compositionally biased region" description="Basic and acidic residues" evidence="1">
    <location>
        <begin position="184"/>
        <end position="205"/>
    </location>
</feature>
<dbReference type="AlphaFoldDB" id="A0A8S0ZLZ1"/>
<evidence type="ECO:0000313" key="3">
    <source>
        <dbReference type="EMBL" id="CAB3232488.1"/>
    </source>
</evidence>
<gene>
    <name evidence="3" type="ORF">APLA_LOCUS5688</name>
</gene>
<dbReference type="EMBL" id="CADEBD010000290">
    <property type="protein sequence ID" value="CAB3232488.1"/>
    <property type="molecule type" value="Genomic_DNA"/>
</dbReference>
<feature type="compositionally biased region" description="Basic and acidic residues" evidence="1">
    <location>
        <begin position="397"/>
        <end position="418"/>
    </location>
</feature>
<dbReference type="PANTHER" id="PTHR15491:SF9">
    <property type="entry name" value="CIP1-INTERACTING ZINC FINGER PROTEIN"/>
    <property type="match status" value="1"/>
</dbReference>
<dbReference type="SMART" id="SM00355">
    <property type="entry name" value="ZnF_C2H2"/>
    <property type="match status" value="3"/>
</dbReference>
<dbReference type="InterPro" id="IPR013087">
    <property type="entry name" value="Znf_C2H2_type"/>
</dbReference>
<dbReference type="SUPFAM" id="SSF57667">
    <property type="entry name" value="beta-beta-alpha zinc fingers"/>
    <property type="match status" value="1"/>
</dbReference>
<evidence type="ECO:0000313" key="4">
    <source>
        <dbReference type="Proteomes" id="UP000494256"/>
    </source>
</evidence>
<feature type="compositionally biased region" description="Basic and acidic residues" evidence="1">
    <location>
        <begin position="366"/>
        <end position="389"/>
    </location>
</feature>
<evidence type="ECO:0000259" key="2">
    <source>
        <dbReference type="SMART" id="SM00355"/>
    </source>
</evidence>
<reference evidence="3 4" key="1">
    <citation type="submission" date="2020-04" db="EMBL/GenBank/DDBJ databases">
        <authorList>
            <person name="Wallbank WR R."/>
            <person name="Pardo Diaz C."/>
            <person name="Kozak K."/>
            <person name="Martin S."/>
            <person name="Jiggins C."/>
            <person name="Moest M."/>
            <person name="Warren A I."/>
            <person name="Byers J.R.P. K."/>
            <person name="Montejo-Kovacevich G."/>
            <person name="Yen C E."/>
        </authorList>
    </citation>
    <scope>NUCLEOTIDE SEQUENCE [LARGE SCALE GENOMIC DNA]</scope>
</reference>
<dbReference type="OrthoDB" id="7490445at2759"/>
<feature type="compositionally biased region" description="Basic and acidic residues" evidence="1">
    <location>
        <begin position="527"/>
        <end position="536"/>
    </location>
</feature>
<feature type="region of interest" description="Disordered" evidence="1">
    <location>
        <begin position="113"/>
        <end position="205"/>
    </location>
</feature>
<feature type="compositionally biased region" description="Basic and acidic residues" evidence="1">
    <location>
        <begin position="588"/>
        <end position="607"/>
    </location>
</feature>
<dbReference type="InterPro" id="IPR036236">
    <property type="entry name" value="Znf_C2H2_sf"/>
</dbReference>
<feature type="region of interest" description="Disordered" evidence="1">
    <location>
        <begin position="366"/>
        <end position="433"/>
    </location>
</feature>
<protein>
    <recommendedName>
        <fullName evidence="2">C2H2-type domain-containing protein</fullName>
    </recommendedName>
</protein>
<feature type="compositionally biased region" description="Polar residues" evidence="1">
    <location>
        <begin position="503"/>
        <end position="512"/>
    </location>
</feature>
<name>A0A8S0ZLZ1_ARCPL</name>
<feature type="compositionally biased region" description="Basic and acidic residues" evidence="1">
    <location>
        <begin position="162"/>
        <end position="177"/>
    </location>
</feature>
<feature type="compositionally biased region" description="Polar residues" evidence="1">
    <location>
        <begin position="122"/>
        <end position="145"/>
    </location>
</feature>
<dbReference type="PANTHER" id="PTHR15491">
    <property type="match status" value="1"/>
</dbReference>